<dbReference type="Proteomes" id="UP000218505">
    <property type="component" value="Chromosome"/>
</dbReference>
<accession>A0A290ZA24</accession>
<reference evidence="1" key="1">
    <citation type="submission" date="2017-09" db="EMBL/GenBank/DDBJ databases">
        <title>Complete Genome Sequence of ansamitocin-producing Bacterium Actinosynnema pretiosum X47.</title>
        <authorList>
            <person name="Cao G."/>
            <person name="Zong G."/>
            <person name="Zhong C."/>
            <person name="Fu J."/>
        </authorList>
    </citation>
    <scope>NUCLEOTIDE SEQUENCE [LARGE SCALE GENOMIC DNA]</scope>
    <source>
        <strain evidence="1">X47</strain>
    </source>
</reference>
<dbReference type="AlphaFoldDB" id="A0A290ZA24"/>
<protein>
    <recommendedName>
        <fullName evidence="3">Guanylate cyclase</fullName>
    </recommendedName>
</protein>
<dbReference type="RefSeq" id="WP_096495675.1">
    <property type="nucleotide sequence ID" value="NZ_CP023445.1"/>
</dbReference>
<evidence type="ECO:0008006" key="3">
    <source>
        <dbReference type="Google" id="ProtNLM"/>
    </source>
</evidence>
<name>A0A290ZA24_9PSEU</name>
<gene>
    <name evidence="1" type="ORF">CNX65_23310</name>
</gene>
<dbReference type="SUPFAM" id="SSF54001">
    <property type="entry name" value="Cysteine proteinases"/>
    <property type="match status" value="1"/>
</dbReference>
<evidence type="ECO:0000313" key="1">
    <source>
        <dbReference type="EMBL" id="ATE55844.1"/>
    </source>
</evidence>
<dbReference type="EMBL" id="CP023445">
    <property type="protein sequence ID" value="ATE55844.1"/>
    <property type="molecule type" value="Genomic_DNA"/>
</dbReference>
<dbReference type="KEGG" id="apre:CNX65_23310"/>
<dbReference type="Gene3D" id="3.90.1720.10">
    <property type="entry name" value="endopeptidase domain like (from Nostoc punctiforme)"/>
    <property type="match status" value="1"/>
</dbReference>
<sequence length="219" mass="24273">MGETRISLAEAVDLTRTGDVWLFRGSSPADRAIQMTTNSPVNHVGMSVVLDDLPPLMWHAELGRSLPDVWTGTHQRGVQLHDLHDAVVVWARKYGQRAWLRQLDHSLDVDDAALRTVARLDGTPFPSTARLAGRWLRGRLPRVRRSAETTLETAYCAEVVAVTYEAMGLLPTGRRANWYDPGRFWSGDELELLAGARLGAEIAVDIPADTTEDTAPRKP</sequence>
<proteinExistence type="predicted"/>
<keyword evidence="2" id="KW-1185">Reference proteome</keyword>
<evidence type="ECO:0000313" key="2">
    <source>
        <dbReference type="Proteomes" id="UP000218505"/>
    </source>
</evidence>
<organism evidence="1 2">
    <name type="scientific">Actinosynnema pretiosum</name>
    <dbReference type="NCBI Taxonomy" id="42197"/>
    <lineage>
        <taxon>Bacteria</taxon>
        <taxon>Bacillati</taxon>
        <taxon>Actinomycetota</taxon>
        <taxon>Actinomycetes</taxon>
        <taxon>Pseudonocardiales</taxon>
        <taxon>Pseudonocardiaceae</taxon>
        <taxon>Actinosynnema</taxon>
    </lineage>
</organism>
<dbReference type="InterPro" id="IPR038765">
    <property type="entry name" value="Papain-like_cys_pep_sf"/>
</dbReference>